<dbReference type="GO" id="GO:0032259">
    <property type="term" value="P:methylation"/>
    <property type="evidence" value="ECO:0007669"/>
    <property type="project" value="UniProtKB-KW"/>
</dbReference>
<gene>
    <name evidence="6" type="ORF">TGEB3V08_LOCUS7527</name>
</gene>
<name>A0A7R9K2U4_TIMGE</name>
<evidence type="ECO:0000256" key="4">
    <source>
        <dbReference type="PROSITE-ProRule" id="PRU01015"/>
    </source>
</evidence>
<dbReference type="SUPFAM" id="SSF53335">
    <property type="entry name" value="S-adenosyl-L-methionine-dependent methyltransferases"/>
    <property type="match status" value="1"/>
</dbReference>
<dbReference type="PROSITE" id="PS51678">
    <property type="entry name" value="SAM_MT_PRMT"/>
    <property type="match status" value="1"/>
</dbReference>
<dbReference type="Gene3D" id="3.40.50.150">
    <property type="entry name" value="Vaccinia Virus protein VP39"/>
    <property type="match status" value="1"/>
</dbReference>
<dbReference type="Gene3D" id="2.70.160.11">
    <property type="entry name" value="Hnrnp arginine n-methyltransferase1"/>
    <property type="match status" value="1"/>
</dbReference>
<dbReference type="CDD" id="cd02440">
    <property type="entry name" value="AdoMet_MTases"/>
    <property type="match status" value="1"/>
</dbReference>
<evidence type="ECO:0000259" key="5">
    <source>
        <dbReference type="Pfam" id="PF22528"/>
    </source>
</evidence>
<dbReference type="InterPro" id="IPR029063">
    <property type="entry name" value="SAM-dependent_MTases_sf"/>
</dbReference>
<evidence type="ECO:0000313" key="6">
    <source>
        <dbReference type="EMBL" id="CAD7600029.1"/>
    </source>
</evidence>
<dbReference type="Pfam" id="PF22528">
    <property type="entry name" value="PRMT_C"/>
    <property type="match status" value="1"/>
</dbReference>
<dbReference type="PANTHER" id="PTHR11006">
    <property type="entry name" value="PROTEIN ARGININE N-METHYLTRANSFERASE"/>
    <property type="match status" value="1"/>
</dbReference>
<dbReference type="GO" id="GO:0035241">
    <property type="term" value="F:protein-arginine omega-N monomethyltransferase activity"/>
    <property type="evidence" value="ECO:0007669"/>
    <property type="project" value="TreeGrafter"/>
</dbReference>
<keyword evidence="2 4" id="KW-0808">Transferase</keyword>
<proteinExistence type="predicted"/>
<dbReference type="GO" id="GO:0035242">
    <property type="term" value="F:protein-arginine omega-N asymmetric methyltransferase activity"/>
    <property type="evidence" value="ECO:0007669"/>
    <property type="project" value="TreeGrafter"/>
</dbReference>
<dbReference type="GO" id="GO:0042054">
    <property type="term" value="F:histone methyltransferase activity"/>
    <property type="evidence" value="ECO:0007669"/>
    <property type="project" value="TreeGrafter"/>
</dbReference>
<evidence type="ECO:0000256" key="2">
    <source>
        <dbReference type="ARBA" id="ARBA00022679"/>
    </source>
</evidence>
<protein>
    <recommendedName>
        <fullName evidence="5">Protein arginine N-methyltransferase domain-containing protein</fullName>
    </recommendedName>
</protein>
<dbReference type="Pfam" id="PF13489">
    <property type="entry name" value="Methyltransf_23"/>
    <property type="match status" value="1"/>
</dbReference>
<dbReference type="GO" id="GO:0005634">
    <property type="term" value="C:nucleus"/>
    <property type="evidence" value="ECO:0007669"/>
    <property type="project" value="TreeGrafter"/>
</dbReference>
<evidence type="ECO:0000256" key="3">
    <source>
        <dbReference type="ARBA" id="ARBA00022691"/>
    </source>
</evidence>
<organism evidence="6">
    <name type="scientific">Timema genevievae</name>
    <name type="common">Walking stick</name>
    <dbReference type="NCBI Taxonomy" id="629358"/>
    <lineage>
        <taxon>Eukaryota</taxon>
        <taxon>Metazoa</taxon>
        <taxon>Ecdysozoa</taxon>
        <taxon>Arthropoda</taxon>
        <taxon>Hexapoda</taxon>
        <taxon>Insecta</taxon>
        <taxon>Pterygota</taxon>
        <taxon>Neoptera</taxon>
        <taxon>Polyneoptera</taxon>
        <taxon>Phasmatodea</taxon>
        <taxon>Timematodea</taxon>
        <taxon>Timematoidea</taxon>
        <taxon>Timematidae</taxon>
        <taxon>Timema</taxon>
    </lineage>
</organism>
<keyword evidence="1 4" id="KW-0489">Methyltransferase</keyword>
<dbReference type="PANTHER" id="PTHR11006:SF122">
    <property type="entry name" value="ARGININE METHYLTRANSFERASE 8"/>
    <property type="match status" value="1"/>
</dbReference>
<dbReference type="AlphaFoldDB" id="A0A7R9K2U4"/>
<sequence>MNERHANPQLAASITRWQVFYWHQLTPPGSTHPFKPGIASQDTCKRSPLDNLRSMHRVSGAIPKTKFLTFSGDSGKSHWRSYLFSPKARRRWGGVSLRHPEKASTGRGCGWRVHRLMLDDNARTQAYKQAILSQANYFSDKVVLDVGAGTGILSLFCAQAGARKVYAVEASRLSSLAERIVINKTVENVCLPEDEKVDVIVSEWMGFYLLHEGMLDSVLTARDKFLKPDGKLFPDIVSLYSAPCSLPKFYDHWEEFHGLDLSPLGDEERRLKGSQPDITEVNKDDLLASHQIVCELDLYKTSSKDLDNISSRQVFSVSREGRYQGVCLWFDCSFPSIGPDATRVVLSTSPYFQQTHWKQTVLVLPEEMYVTEGDPLAWELILERGGDDWRHYNIQCTLLDPEEEKHPVPCECLLPKCCLIREIIDKHAQTLGLTYHKKKVTRHWNCTYREPRESFAYPSLLPYAGITINLT</sequence>
<dbReference type="EMBL" id="OE842441">
    <property type="protein sequence ID" value="CAD7600029.1"/>
    <property type="molecule type" value="Genomic_DNA"/>
</dbReference>
<feature type="domain" description="Protein arginine N-methyltransferase" evidence="5">
    <location>
        <begin position="239"/>
        <end position="395"/>
    </location>
</feature>
<evidence type="ECO:0000256" key="1">
    <source>
        <dbReference type="ARBA" id="ARBA00022603"/>
    </source>
</evidence>
<keyword evidence="3 4" id="KW-0949">S-adenosyl-L-methionine</keyword>
<reference evidence="6" key="1">
    <citation type="submission" date="2020-11" db="EMBL/GenBank/DDBJ databases">
        <authorList>
            <person name="Tran Van P."/>
        </authorList>
    </citation>
    <scope>NUCLEOTIDE SEQUENCE</scope>
</reference>
<dbReference type="InterPro" id="IPR055135">
    <property type="entry name" value="PRMT_dom"/>
</dbReference>
<accession>A0A7R9K2U4</accession>
<dbReference type="InterPro" id="IPR025799">
    <property type="entry name" value="Arg_MeTrfase"/>
</dbReference>